<dbReference type="PANTHER" id="PTHR33608">
    <property type="entry name" value="BLL2464 PROTEIN"/>
    <property type="match status" value="1"/>
</dbReference>
<dbReference type="EMBL" id="FUWR01000001">
    <property type="protein sequence ID" value="SJZ37978.1"/>
    <property type="molecule type" value="Genomic_DNA"/>
</dbReference>
<feature type="transmembrane region" description="Helical" evidence="1">
    <location>
        <begin position="32"/>
        <end position="52"/>
    </location>
</feature>
<accession>A0A1T4K693</accession>
<dbReference type="Pfam" id="PF01882">
    <property type="entry name" value="DUF58"/>
    <property type="match status" value="1"/>
</dbReference>
<name>A0A1T4K693_9BACT</name>
<keyword evidence="1" id="KW-0472">Membrane</keyword>
<sequence>MIIPAPAILRLIAATLIPAALLYAVTPQFRPLLLFVPPLVGIVALADLLALFRYRNQLTVTAPPRLSLICGRSGQLGITIRAINQAGFDLQVGLGLPTSFSSPFRETRLKLTKGGDAVCLDWPLTGSQRGRFQVTECALRIGSPFRLWRLQTRHQVATELRVYPNLRAERRRLASLFLERNDRQLQAQRQRGQGREFDRLRQYQTGDSLADIHWKATAKRRQLITKEYQIERTQEVYLLIDSSRLSGRPVPTAEGGSEPFLEQAVRTALILGSVAQRQGDLFGVAAFGSRVQGFVRAKTGKTHFGHCRDLLYTVQPGEDSPSFGELATFMAARLRRRALLIFIAPLDEPALAEEFVRAIRILSRRHLICVAMPQPSTAAPLFSDARLRSSDELYRHLAGHLTWHQLRELQQKLRLQGIRLLLVKDERLSADLVSHYLDVKRKQLL</sequence>
<proteinExistence type="predicted"/>
<dbReference type="RefSeq" id="WP_078788639.1">
    <property type="nucleotide sequence ID" value="NZ_FUWR01000001.1"/>
</dbReference>
<dbReference type="OrthoDB" id="9776116at2"/>
<dbReference type="AlphaFoldDB" id="A0A1T4K693"/>
<evidence type="ECO:0000256" key="1">
    <source>
        <dbReference type="SAM" id="Phobius"/>
    </source>
</evidence>
<evidence type="ECO:0000313" key="4">
    <source>
        <dbReference type="Proteomes" id="UP000190102"/>
    </source>
</evidence>
<dbReference type="STRING" id="115783.SAMN02745119_00344"/>
<dbReference type="Proteomes" id="UP000190102">
    <property type="component" value="Unassembled WGS sequence"/>
</dbReference>
<feature type="domain" description="DUF58" evidence="2">
    <location>
        <begin position="200"/>
        <end position="371"/>
    </location>
</feature>
<keyword evidence="1" id="KW-0812">Transmembrane</keyword>
<reference evidence="4" key="1">
    <citation type="submission" date="2017-02" db="EMBL/GenBank/DDBJ databases">
        <authorList>
            <person name="Varghese N."/>
            <person name="Submissions S."/>
        </authorList>
    </citation>
    <scope>NUCLEOTIDE SEQUENCE [LARGE SCALE GENOMIC DNA]</scope>
    <source>
        <strain evidence="4">ATCC BAA-34</strain>
    </source>
</reference>
<feature type="transmembrane region" description="Helical" evidence="1">
    <location>
        <begin position="7"/>
        <end position="26"/>
    </location>
</feature>
<evidence type="ECO:0000313" key="3">
    <source>
        <dbReference type="EMBL" id="SJZ37978.1"/>
    </source>
</evidence>
<dbReference type="PANTHER" id="PTHR33608:SF3">
    <property type="entry name" value="SLR2013 PROTEIN"/>
    <property type="match status" value="1"/>
</dbReference>
<keyword evidence="4" id="KW-1185">Reference proteome</keyword>
<evidence type="ECO:0000259" key="2">
    <source>
        <dbReference type="Pfam" id="PF01882"/>
    </source>
</evidence>
<gene>
    <name evidence="3" type="ORF">SAMN02745119_00344</name>
</gene>
<protein>
    <submittedName>
        <fullName evidence="3">Uncharacterized conserved protein, DUF58 family, contains vWF domain</fullName>
    </submittedName>
</protein>
<dbReference type="InterPro" id="IPR002881">
    <property type="entry name" value="DUF58"/>
</dbReference>
<organism evidence="3 4">
    <name type="scientific">Trichlorobacter thiogenes</name>
    <dbReference type="NCBI Taxonomy" id="115783"/>
    <lineage>
        <taxon>Bacteria</taxon>
        <taxon>Pseudomonadati</taxon>
        <taxon>Thermodesulfobacteriota</taxon>
        <taxon>Desulfuromonadia</taxon>
        <taxon>Geobacterales</taxon>
        <taxon>Geobacteraceae</taxon>
        <taxon>Trichlorobacter</taxon>
    </lineage>
</organism>
<keyword evidence="1" id="KW-1133">Transmembrane helix</keyword>